<evidence type="ECO:0000256" key="3">
    <source>
        <dbReference type="ARBA" id="ARBA00023082"/>
    </source>
</evidence>
<dbReference type="InterPro" id="IPR013325">
    <property type="entry name" value="RNA_pol_sigma_r2"/>
</dbReference>
<keyword evidence="9" id="KW-1185">Reference proteome</keyword>
<dbReference type="GO" id="GO:0016987">
    <property type="term" value="F:sigma factor activity"/>
    <property type="evidence" value="ECO:0007669"/>
    <property type="project" value="UniProtKB-KW"/>
</dbReference>
<dbReference type="SUPFAM" id="SSF88659">
    <property type="entry name" value="Sigma3 and sigma4 domains of RNA polymerase sigma factors"/>
    <property type="match status" value="1"/>
</dbReference>
<comment type="caution">
    <text evidence="8">The sequence shown here is derived from an EMBL/GenBank/DDBJ whole genome shotgun (WGS) entry which is preliminary data.</text>
</comment>
<dbReference type="SUPFAM" id="SSF88946">
    <property type="entry name" value="Sigma2 domain of RNA polymerase sigma factors"/>
    <property type="match status" value="1"/>
</dbReference>
<sequence>MEEQALLEAWRGGDAEAGRQLITRYYAAIYRFFYNKAEPAACEDLAQETFEVVVRRRDAFRGDSPFRAYVYGVARFVLVAHIRRRQRHGKRFEPAEDSAIDPATEGSVTALFADRELEYIVVQALRSLPLDDQILVELKDWEGLTQAELADLFEAPQPTVARRLQRARTRLREAVERLVADPALRDASVHGLDSCMQSIYGKLQAHLGRVREPER</sequence>
<dbReference type="GO" id="GO:0003677">
    <property type="term" value="F:DNA binding"/>
    <property type="evidence" value="ECO:0007669"/>
    <property type="project" value="UniProtKB-KW"/>
</dbReference>
<accession>A0A9X3EIB3</accession>
<evidence type="ECO:0000256" key="2">
    <source>
        <dbReference type="ARBA" id="ARBA00023015"/>
    </source>
</evidence>
<evidence type="ECO:0000259" key="6">
    <source>
        <dbReference type="Pfam" id="PF04542"/>
    </source>
</evidence>
<dbReference type="Gene3D" id="1.10.1740.10">
    <property type="match status" value="1"/>
</dbReference>
<dbReference type="EMBL" id="JAPNKE010000002">
    <property type="protein sequence ID" value="MCY1004628.1"/>
    <property type="molecule type" value="Genomic_DNA"/>
</dbReference>
<keyword evidence="4" id="KW-0238">DNA-binding</keyword>
<dbReference type="PANTHER" id="PTHR43133:SF8">
    <property type="entry name" value="RNA POLYMERASE SIGMA FACTOR HI_1459-RELATED"/>
    <property type="match status" value="1"/>
</dbReference>
<dbReference type="InterPro" id="IPR036388">
    <property type="entry name" value="WH-like_DNA-bd_sf"/>
</dbReference>
<dbReference type="Gene3D" id="1.10.10.10">
    <property type="entry name" value="Winged helix-like DNA-binding domain superfamily/Winged helix DNA-binding domain"/>
    <property type="match status" value="1"/>
</dbReference>
<proteinExistence type="inferred from homology"/>
<keyword evidence="3" id="KW-0731">Sigma factor</keyword>
<gene>
    <name evidence="8" type="ORF">OV079_03385</name>
</gene>
<dbReference type="NCBIfam" id="TIGR02937">
    <property type="entry name" value="sigma70-ECF"/>
    <property type="match status" value="1"/>
</dbReference>
<evidence type="ECO:0000313" key="9">
    <source>
        <dbReference type="Proteomes" id="UP001150924"/>
    </source>
</evidence>
<evidence type="ECO:0000256" key="1">
    <source>
        <dbReference type="ARBA" id="ARBA00010641"/>
    </source>
</evidence>
<dbReference type="InterPro" id="IPR014284">
    <property type="entry name" value="RNA_pol_sigma-70_dom"/>
</dbReference>
<feature type="domain" description="RNA polymerase sigma-70 region 2" evidence="6">
    <location>
        <begin position="21"/>
        <end position="87"/>
    </location>
</feature>
<evidence type="ECO:0000256" key="4">
    <source>
        <dbReference type="ARBA" id="ARBA00023125"/>
    </source>
</evidence>
<dbReference type="InterPro" id="IPR039425">
    <property type="entry name" value="RNA_pol_sigma-70-like"/>
</dbReference>
<dbReference type="Pfam" id="PF08281">
    <property type="entry name" value="Sigma70_r4_2"/>
    <property type="match status" value="1"/>
</dbReference>
<evidence type="ECO:0000256" key="5">
    <source>
        <dbReference type="ARBA" id="ARBA00023163"/>
    </source>
</evidence>
<reference evidence="8" key="1">
    <citation type="submission" date="2022-11" db="EMBL/GenBank/DDBJ databases">
        <title>Minimal conservation of predation-associated metabolite biosynthetic gene clusters underscores biosynthetic potential of Myxococcota including descriptions for ten novel species: Archangium lansinium sp. nov., Myxococcus landrumus sp. nov., Nannocystis bai.</title>
        <authorList>
            <person name="Ahearne A."/>
            <person name="Stevens C."/>
            <person name="Phillips K."/>
        </authorList>
    </citation>
    <scope>NUCLEOTIDE SEQUENCE</scope>
    <source>
        <strain evidence="8">Na p29</strain>
    </source>
</reference>
<dbReference type="InterPro" id="IPR013249">
    <property type="entry name" value="RNA_pol_sigma70_r4_t2"/>
</dbReference>
<organism evidence="8 9">
    <name type="scientific">Nannocystis pusilla</name>
    <dbReference type="NCBI Taxonomy" id="889268"/>
    <lineage>
        <taxon>Bacteria</taxon>
        <taxon>Pseudomonadati</taxon>
        <taxon>Myxococcota</taxon>
        <taxon>Polyangia</taxon>
        <taxon>Nannocystales</taxon>
        <taxon>Nannocystaceae</taxon>
        <taxon>Nannocystis</taxon>
    </lineage>
</organism>
<dbReference type="Proteomes" id="UP001150924">
    <property type="component" value="Unassembled WGS sequence"/>
</dbReference>
<dbReference type="InterPro" id="IPR007627">
    <property type="entry name" value="RNA_pol_sigma70_r2"/>
</dbReference>
<name>A0A9X3EIB3_9BACT</name>
<evidence type="ECO:0000313" key="8">
    <source>
        <dbReference type="EMBL" id="MCY1004628.1"/>
    </source>
</evidence>
<dbReference type="GO" id="GO:0006352">
    <property type="term" value="P:DNA-templated transcription initiation"/>
    <property type="evidence" value="ECO:0007669"/>
    <property type="project" value="InterPro"/>
</dbReference>
<feature type="domain" description="RNA polymerase sigma factor 70 region 4 type 2" evidence="7">
    <location>
        <begin position="121"/>
        <end position="171"/>
    </location>
</feature>
<dbReference type="InterPro" id="IPR013324">
    <property type="entry name" value="RNA_pol_sigma_r3/r4-like"/>
</dbReference>
<comment type="similarity">
    <text evidence="1">Belongs to the sigma-70 factor family. ECF subfamily.</text>
</comment>
<keyword evidence="2" id="KW-0805">Transcription regulation</keyword>
<evidence type="ECO:0000259" key="7">
    <source>
        <dbReference type="Pfam" id="PF08281"/>
    </source>
</evidence>
<dbReference type="PANTHER" id="PTHR43133">
    <property type="entry name" value="RNA POLYMERASE ECF-TYPE SIGMA FACTO"/>
    <property type="match status" value="1"/>
</dbReference>
<protein>
    <submittedName>
        <fullName evidence="8">Sigma-70 family RNA polymerase sigma factor</fullName>
    </submittedName>
</protein>
<dbReference type="RefSeq" id="WP_267766191.1">
    <property type="nucleotide sequence ID" value="NZ_JAPNKE010000002.1"/>
</dbReference>
<dbReference type="AlphaFoldDB" id="A0A9X3EIB3"/>
<dbReference type="Pfam" id="PF04542">
    <property type="entry name" value="Sigma70_r2"/>
    <property type="match status" value="1"/>
</dbReference>
<keyword evidence="5" id="KW-0804">Transcription</keyword>